<feature type="domain" description="HAT C-terminal dimerisation" evidence="1">
    <location>
        <begin position="59"/>
        <end position="105"/>
    </location>
</feature>
<name>A0A0D0E7T2_9AGAM</name>
<dbReference type="HOGENOM" id="CLU_009123_9_0_1"/>
<evidence type="ECO:0000313" key="2">
    <source>
        <dbReference type="EMBL" id="KIK94315.1"/>
    </source>
</evidence>
<sequence>MGSKTTLPAVHAIQIGDIHTYPSTTGPQCLIESEFDHHQQILIKQASHKGMQTMGWPTELHHYLNDLPCDVMKDMDIVQWCSEHASKYPTLTKIVQDISAIPIASDCRSCLGAEKFEEIQVLKHAWYPTIVDHARVNSTQVEVVQMEEFKELFAADKGLTQLDQPVGEGSIEVEL</sequence>
<dbReference type="Pfam" id="PF05699">
    <property type="entry name" value="Dimer_Tnp_hAT"/>
    <property type="match status" value="1"/>
</dbReference>
<reference evidence="2 3" key="1">
    <citation type="submission" date="2014-04" db="EMBL/GenBank/DDBJ databases">
        <authorList>
            <consortium name="DOE Joint Genome Institute"/>
            <person name="Kuo A."/>
            <person name="Kohler A."/>
            <person name="Jargeat P."/>
            <person name="Nagy L.G."/>
            <person name="Floudas D."/>
            <person name="Copeland A."/>
            <person name="Barry K.W."/>
            <person name="Cichocki N."/>
            <person name="Veneault-Fourrey C."/>
            <person name="LaButti K."/>
            <person name="Lindquist E.A."/>
            <person name="Lipzen A."/>
            <person name="Lundell T."/>
            <person name="Morin E."/>
            <person name="Murat C."/>
            <person name="Sun H."/>
            <person name="Tunlid A."/>
            <person name="Henrissat B."/>
            <person name="Grigoriev I.V."/>
            <person name="Hibbett D.S."/>
            <person name="Martin F."/>
            <person name="Nordberg H.P."/>
            <person name="Cantor M.N."/>
            <person name="Hua S.X."/>
        </authorList>
    </citation>
    <scope>NUCLEOTIDE SEQUENCE [LARGE SCALE GENOMIC DNA]</scope>
    <source>
        <strain evidence="2 3">Ve08.2h10</strain>
    </source>
</reference>
<dbReference type="AlphaFoldDB" id="A0A0D0E7T2"/>
<dbReference type="GO" id="GO:0046983">
    <property type="term" value="F:protein dimerization activity"/>
    <property type="evidence" value="ECO:0007669"/>
    <property type="project" value="InterPro"/>
</dbReference>
<gene>
    <name evidence="2" type="ORF">PAXRUDRAFT_143116</name>
</gene>
<proteinExistence type="predicted"/>
<dbReference type="InterPro" id="IPR008906">
    <property type="entry name" value="HATC_C_dom"/>
</dbReference>
<keyword evidence="3" id="KW-1185">Reference proteome</keyword>
<reference evidence="3" key="2">
    <citation type="submission" date="2015-01" db="EMBL/GenBank/DDBJ databases">
        <title>Evolutionary Origins and Diversification of the Mycorrhizal Mutualists.</title>
        <authorList>
            <consortium name="DOE Joint Genome Institute"/>
            <consortium name="Mycorrhizal Genomics Consortium"/>
            <person name="Kohler A."/>
            <person name="Kuo A."/>
            <person name="Nagy L.G."/>
            <person name="Floudas D."/>
            <person name="Copeland A."/>
            <person name="Barry K.W."/>
            <person name="Cichocki N."/>
            <person name="Veneault-Fourrey C."/>
            <person name="LaButti K."/>
            <person name="Lindquist E.A."/>
            <person name="Lipzen A."/>
            <person name="Lundell T."/>
            <person name="Morin E."/>
            <person name="Murat C."/>
            <person name="Riley R."/>
            <person name="Ohm R."/>
            <person name="Sun H."/>
            <person name="Tunlid A."/>
            <person name="Henrissat B."/>
            <person name="Grigoriev I.V."/>
            <person name="Hibbett D.S."/>
            <person name="Martin F."/>
        </authorList>
    </citation>
    <scope>NUCLEOTIDE SEQUENCE [LARGE SCALE GENOMIC DNA]</scope>
    <source>
        <strain evidence="3">Ve08.2h10</strain>
    </source>
</reference>
<protein>
    <recommendedName>
        <fullName evidence="1">HAT C-terminal dimerisation domain-containing protein</fullName>
    </recommendedName>
</protein>
<evidence type="ECO:0000259" key="1">
    <source>
        <dbReference type="Pfam" id="PF05699"/>
    </source>
</evidence>
<dbReference type="Proteomes" id="UP000054538">
    <property type="component" value="Unassembled WGS sequence"/>
</dbReference>
<accession>A0A0D0E7T2</accession>
<evidence type="ECO:0000313" key="3">
    <source>
        <dbReference type="Proteomes" id="UP000054538"/>
    </source>
</evidence>
<dbReference type="EMBL" id="KN825116">
    <property type="protein sequence ID" value="KIK94315.1"/>
    <property type="molecule type" value="Genomic_DNA"/>
</dbReference>
<dbReference type="InParanoid" id="A0A0D0E7T2"/>
<organism evidence="2 3">
    <name type="scientific">Paxillus rubicundulus Ve08.2h10</name>
    <dbReference type="NCBI Taxonomy" id="930991"/>
    <lineage>
        <taxon>Eukaryota</taxon>
        <taxon>Fungi</taxon>
        <taxon>Dikarya</taxon>
        <taxon>Basidiomycota</taxon>
        <taxon>Agaricomycotina</taxon>
        <taxon>Agaricomycetes</taxon>
        <taxon>Agaricomycetidae</taxon>
        <taxon>Boletales</taxon>
        <taxon>Paxilineae</taxon>
        <taxon>Paxillaceae</taxon>
        <taxon>Paxillus</taxon>
    </lineage>
</organism>